<proteinExistence type="predicted"/>
<feature type="region of interest" description="Disordered" evidence="1">
    <location>
        <begin position="85"/>
        <end position="134"/>
    </location>
</feature>
<organism evidence="2 3">
    <name type="scientific">Allomyces macrogynus (strain ATCC 38327)</name>
    <name type="common">Allomyces javanicus var. macrogynus</name>
    <dbReference type="NCBI Taxonomy" id="578462"/>
    <lineage>
        <taxon>Eukaryota</taxon>
        <taxon>Fungi</taxon>
        <taxon>Fungi incertae sedis</taxon>
        <taxon>Blastocladiomycota</taxon>
        <taxon>Blastocladiomycetes</taxon>
        <taxon>Blastocladiales</taxon>
        <taxon>Blastocladiaceae</taxon>
        <taxon>Allomyces</taxon>
    </lineage>
</organism>
<feature type="compositionally biased region" description="Pro residues" evidence="1">
    <location>
        <begin position="110"/>
        <end position="126"/>
    </location>
</feature>
<protein>
    <submittedName>
        <fullName evidence="2">Uncharacterized protein</fullName>
    </submittedName>
</protein>
<dbReference type="EMBL" id="GG745350">
    <property type="protein sequence ID" value="KNE66396.1"/>
    <property type="molecule type" value="Genomic_DNA"/>
</dbReference>
<evidence type="ECO:0000256" key="1">
    <source>
        <dbReference type="SAM" id="MobiDB-lite"/>
    </source>
</evidence>
<keyword evidence="3" id="KW-1185">Reference proteome</keyword>
<sequence length="251" mass="25936">MTALGHAVTSVLSHFLSPMLQSSPPPSSSPALPLPPPSGLQGTAPAGSNDGSPASHQHRASASPGLVLTLDEADELADYDQHRDHADAGDTTITNGGALMPPDTTTTNVLPPPLPPPPSAPAPVPPTSDTDGDLDLADLLQRAPHARIDASELHTAIVAQHAAGQQELEALMLDLFEQMQDACDALMHHHDLTHRMQLVAVAQGARELKGIEAETDRTRDALVQFLASIQGAVAHLQGLTAGISDGGKGAS</sequence>
<evidence type="ECO:0000313" key="3">
    <source>
        <dbReference type="Proteomes" id="UP000054350"/>
    </source>
</evidence>
<dbReference type="AlphaFoldDB" id="A0A0L0SVA0"/>
<feature type="region of interest" description="Disordered" evidence="1">
    <location>
        <begin position="19"/>
        <end position="62"/>
    </location>
</feature>
<dbReference type="VEuPathDB" id="FungiDB:AMAG_11538"/>
<evidence type="ECO:0000313" key="2">
    <source>
        <dbReference type="EMBL" id="KNE66396.1"/>
    </source>
</evidence>
<reference evidence="2 3" key="1">
    <citation type="submission" date="2009-11" db="EMBL/GenBank/DDBJ databases">
        <title>Annotation of Allomyces macrogynus ATCC 38327.</title>
        <authorList>
            <consortium name="The Broad Institute Genome Sequencing Platform"/>
            <person name="Russ C."/>
            <person name="Cuomo C."/>
            <person name="Burger G."/>
            <person name="Gray M.W."/>
            <person name="Holland P.W.H."/>
            <person name="King N."/>
            <person name="Lang F.B.F."/>
            <person name="Roger A.J."/>
            <person name="Ruiz-Trillo I."/>
            <person name="Young S.K."/>
            <person name="Zeng Q."/>
            <person name="Gargeya S."/>
            <person name="Fitzgerald M."/>
            <person name="Haas B."/>
            <person name="Abouelleil A."/>
            <person name="Alvarado L."/>
            <person name="Arachchi H.M."/>
            <person name="Berlin A."/>
            <person name="Chapman S.B."/>
            <person name="Gearin G."/>
            <person name="Goldberg J."/>
            <person name="Griggs A."/>
            <person name="Gujja S."/>
            <person name="Hansen M."/>
            <person name="Heiman D."/>
            <person name="Howarth C."/>
            <person name="Larimer J."/>
            <person name="Lui A."/>
            <person name="MacDonald P.J.P."/>
            <person name="McCowen C."/>
            <person name="Montmayeur A."/>
            <person name="Murphy C."/>
            <person name="Neiman D."/>
            <person name="Pearson M."/>
            <person name="Priest M."/>
            <person name="Roberts A."/>
            <person name="Saif S."/>
            <person name="Shea T."/>
            <person name="Sisk P."/>
            <person name="Stolte C."/>
            <person name="Sykes S."/>
            <person name="Wortman J."/>
            <person name="Nusbaum C."/>
            <person name="Birren B."/>
        </authorList>
    </citation>
    <scope>NUCLEOTIDE SEQUENCE [LARGE SCALE GENOMIC DNA]</scope>
    <source>
        <strain evidence="2 3">ATCC 38327</strain>
    </source>
</reference>
<reference evidence="3" key="2">
    <citation type="submission" date="2009-11" db="EMBL/GenBank/DDBJ databases">
        <title>The Genome Sequence of Allomyces macrogynus strain ATCC 38327.</title>
        <authorList>
            <consortium name="The Broad Institute Genome Sequencing Platform"/>
            <person name="Russ C."/>
            <person name="Cuomo C."/>
            <person name="Shea T."/>
            <person name="Young S.K."/>
            <person name="Zeng Q."/>
            <person name="Koehrsen M."/>
            <person name="Haas B."/>
            <person name="Borodovsky M."/>
            <person name="Guigo R."/>
            <person name="Alvarado L."/>
            <person name="Berlin A."/>
            <person name="Borenstein D."/>
            <person name="Chen Z."/>
            <person name="Engels R."/>
            <person name="Freedman E."/>
            <person name="Gellesch M."/>
            <person name="Goldberg J."/>
            <person name="Griggs A."/>
            <person name="Gujja S."/>
            <person name="Heiman D."/>
            <person name="Hepburn T."/>
            <person name="Howarth C."/>
            <person name="Jen D."/>
            <person name="Larson L."/>
            <person name="Lewis B."/>
            <person name="Mehta T."/>
            <person name="Park D."/>
            <person name="Pearson M."/>
            <person name="Roberts A."/>
            <person name="Saif S."/>
            <person name="Shenoy N."/>
            <person name="Sisk P."/>
            <person name="Stolte C."/>
            <person name="Sykes S."/>
            <person name="Walk T."/>
            <person name="White J."/>
            <person name="Yandava C."/>
            <person name="Burger G."/>
            <person name="Gray M.W."/>
            <person name="Holland P.W.H."/>
            <person name="King N."/>
            <person name="Lang F.B.F."/>
            <person name="Roger A.J."/>
            <person name="Ruiz-Trillo I."/>
            <person name="Lander E."/>
            <person name="Nusbaum C."/>
        </authorList>
    </citation>
    <scope>NUCLEOTIDE SEQUENCE [LARGE SCALE GENOMIC DNA]</scope>
    <source>
        <strain evidence="3">ATCC 38327</strain>
    </source>
</reference>
<gene>
    <name evidence="2" type="ORF">AMAG_11538</name>
</gene>
<feature type="compositionally biased region" description="Pro residues" evidence="1">
    <location>
        <begin position="23"/>
        <end position="38"/>
    </location>
</feature>
<name>A0A0L0SVA0_ALLM3</name>
<dbReference type="Proteomes" id="UP000054350">
    <property type="component" value="Unassembled WGS sequence"/>
</dbReference>
<dbReference type="OrthoDB" id="10264139at2759"/>
<accession>A0A0L0SVA0</accession>